<dbReference type="eggNOG" id="ENOG502SDGB">
    <property type="taxonomic scope" value="Eukaryota"/>
</dbReference>
<evidence type="ECO:0000256" key="4">
    <source>
        <dbReference type="ARBA" id="ARBA00023242"/>
    </source>
</evidence>
<dbReference type="AlphaFoldDB" id="A0A0L0HLB2"/>
<dbReference type="GeneID" id="27687143"/>
<dbReference type="EMBL" id="KQ257454">
    <property type="protein sequence ID" value="KND01848.1"/>
    <property type="molecule type" value="Genomic_DNA"/>
</dbReference>
<evidence type="ECO:0000256" key="2">
    <source>
        <dbReference type="ARBA" id="ARBA00011022"/>
    </source>
</evidence>
<dbReference type="InterPro" id="IPR028160">
    <property type="entry name" value="Slx9-like"/>
</dbReference>
<dbReference type="OrthoDB" id="18703at2759"/>
<gene>
    <name evidence="5" type="ORF">SPPG_03638</name>
</gene>
<dbReference type="GO" id="GO:0000462">
    <property type="term" value="P:maturation of SSU-rRNA from tricistronic rRNA transcript (SSU-rRNA, 5.8S rRNA, LSU-rRNA)"/>
    <property type="evidence" value="ECO:0007669"/>
    <property type="project" value="InterPro"/>
</dbReference>
<name>A0A0L0HLB2_SPIPD</name>
<comment type="subcellular location">
    <subcellularLocation>
        <location evidence="1">Nucleus</location>
        <location evidence="1">Nucleolus</location>
    </subcellularLocation>
</comment>
<keyword evidence="4" id="KW-0539">Nucleus</keyword>
<dbReference type="RefSeq" id="XP_016609887.1">
    <property type="nucleotide sequence ID" value="XM_016751899.1"/>
</dbReference>
<organism evidence="5 6">
    <name type="scientific">Spizellomyces punctatus (strain DAOM BR117)</name>
    <dbReference type="NCBI Taxonomy" id="645134"/>
    <lineage>
        <taxon>Eukaryota</taxon>
        <taxon>Fungi</taxon>
        <taxon>Fungi incertae sedis</taxon>
        <taxon>Chytridiomycota</taxon>
        <taxon>Chytridiomycota incertae sedis</taxon>
        <taxon>Chytridiomycetes</taxon>
        <taxon>Spizellomycetales</taxon>
        <taxon>Spizellomycetaceae</taxon>
        <taxon>Spizellomyces</taxon>
    </lineage>
</organism>
<dbReference type="GO" id="GO:0030688">
    <property type="term" value="C:preribosome, small subunit precursor"/>
    <property type="evidence" value="ECO:0007669"/>
    <property type="project" value="InterPro"/>
</dbReference>
<dbReference type="FunCoup" id="A0A0L0HLB2">
    <property type="interactions" value="44"/>
</dbReference>
<dbReference type="OMA" id="MRNDTVN"/>
<keyword evidence="6" id="KW-1185">Reference proteome</keyword>
<accession>A0A0L0HLB2</accession>
<proteinExistence type="inferred from homology"/>
<dbReference type="InParanoid" id="A0A0L0HLB2"/>
<dbReference type="Proteomes" id="UP000053201">
    <property type="component" value="Unassembled WGS sequence"/>
</dbReference>
<dbReference type="GO" id="GO:0030686">
    <property type="term" value="C:90S preribosome"/>
    <property type="evidence" value="ECO:0007669"/>
    <property type="project" value="InterPro"/>
</dbReference>
<dbReference type="STRING" id="645134.A0A0L0HLB2"/>
<evidence type="ECO:0000313" key="5">
    <source>
        <dbReference type="EMBL" id="KND01848.1"/>
    </source>
</evidence>
<dbReference type="PANTHER" id="PTHR31109">
    <property type="entry name" value="PROTEIN FAM207A"/>
    <property type="match status" value="1"/>
</dbReference>
<evidence type="ECO:0000256" key="1">
    <source>
        <dbReference type="ARBA" id="ARBA00004604"/>
    </source>
</evidence>
<reference evidence="5 6" key="1">
    <citation type="submission" date="2009-08" db="EMBL/GenBank/DDBJ databases">
        <title>The Genome Sequence of Spizellomyces punctatus strain DAOM BR117.</title>
        <authorList>
            <consortium name="The Broad Institute Genome Sequencing Platform"/>
            <person name="Russ C."/>
            <person name="Cuomo C."/>
            <person name="Shea T."/>
            <person name="Young S.K."/>
            <person name="Zeng Q."/>
            <person name="Koehrsen M."/>
            <person name="Haas B."/>
            <person name="Borodovsky M."/>
            <person name="Guigo R."/>
            <person name="Alvarado L."/>
            <person name="Berlin A."/>
            <person name="Bochicchio J."/>
            <person name="Borenstein D."/>
            <person name="Chapman S."/>
            <person name="Chen Z."/>
            <person name="Engels R."/>
            <person name="Freedman E."/>
            <person name="Gellesch M."/>
            <person name="Goldberg J."/>
            <person name="Griggs A."/>
            <person name="Gujja S."/>
            <person name="Heiman D."/>
            <person name="Hepburn T."/>
            <person name="Howarth C."/>
            <person name="Jen D."/>
            <person name="Larson L."/>
            <person name="Lewis B."/>
            <person name="Mehta T."/>
            <person name="Park D."/>
            <person name="Pearson M."/>
            <person name="Roberts A."/>
            <person name="Saif S."/>
            <person name="Shenoy N."/>
            <person name="Sisk P."/>
            <person name="Stolte C."/>
            <person name="Sykes S."/>
            <person name="Thomson T."/>
            <person name="Walk T."/>
            <person name="White J."/>
            <person name="Yandava C."/>
            <person name="Burger G."/>
            <person name="Gray M.W."/>
            <person name="Holland P.W.H."/>
            <person name="King N."/>
            <person name="Lang F.B.F."/>
            <person name="Roger A.J."/>
            <person name="Ruiz-Trillo I."/>
            <person name="Lander E."/>
            <person name="Nusbaum C."/>
        </authorList>
    </citation>
    <scope>NUCLEOTIDE SEQUENCE [LARGE SCALE GENOMIC DNA]</scope>
    <source>
        <strain evidence="5 6">DAOM BR117</strain>
    </source>
</reference>
<dbReference type="VEuPathDB" id="FungiDB:SPPG_03638"/>
<comment type="similarity">
    <text evidence="2">Belongs to the SLX9 family.</text>
</comment>
<dbReference type="Pfam" id="PF15341">
    <property type="entry name" value="SLX9"/>
    <property type="match status" value="1"/>
</dbReference>
<dbReference type="GO" id="GO:0005730">
    <property type="term" value="C:nucleolus"/>
    <property type="evidence" value="ECO:0007669"/>
    <property type="project" value="UniProtKB-SubCell"/>
</dbReference>
<dbReference type="PANTHER" id="PTHR31109:SF2">
    <property type="entry name" value="RIBOSOME BIOGENESIS PROTEIN SLX9 HOMOLOG"/>
    <property type="match status" value="1"/>
</dbReference>
<protein>
    <recommendedName>
        <fullName evidence="3">Ribosome biogenesis protein SLX9</fullName>
    </recommendedName>
</protein>
<sequence length="207" mass="22930">MPKFKRERQRFHAKPVDMGASAMMVDAPVVHNPATNEELITVHRTMSAVPALSEADIFGAVGKPADTTGQTQNETLARTGETADNTVLKKKERRQQRHERWLQKLGSVYMSKTSSKKKKGQNVGTLTLDTIKDILPSVLEEESPKAKTDVARKKKAKPVSQSARQAAAVSEIVRFQKVLQHPTFRNNPIATIRQHLQNTITPDGTSA</sequence>
<evidence type="ECO:0000256" key="3">
    <source>
        <dbReference type="ARBA" id="ARBA00021321"/>
    </source>
</evidence>
<evidence type="ECO:0000313" key="6">
    <source>
        <dbReference type="Proteomes" id="UP000053201"/>
    </source>
</evidence>